<dbReference type="InterPro" id="IPR036075">
    <property type="entry name" value="ARMT-1-like_metal-bd_sf"/>
</dbReference>
<feature type="domain" description="Damage-control phosphatase ARMT1-like metal-binding" evidence="8">
    <location>
        <begin position="20"/>
        <end position="334"/>
    </location>
</feature>
<gene>
    <name evidence="9" type="ORF">ACFPCV_18220</name>
</gene>
<dbReference type="Proteomes" id="UP001595859">
    <property type="component" value="Unassembled WGS sequence"/>
</dbReference>
<evidence type="ECO:0000313" key="10">
    <source>
        <dbReference type="Proteomes" id="UP001595859"/>
    </source>
</evidence>
<reference evidence="10" key="1">
    <citation type="journal article" date="2019" name="Int. J. Syst. Evol. Microbiol.">
        <title>The Global Catalogue of Microorganisms (GCM) 10K type strain sequencing project: providing services to taxonomists for standard genome sequencing and annotation.</title>
        <authorList>
            <consortium name="The Broad Institute Genomics Platform"/>
            <consortium name="The Broad Institute Genome Sequencing Center for Infectious Disease"/>
            <person name="Wu L."/>
            <person name="Ma J."/>
        </authorList>
    </citation>
    <scope>NUCLEOTIDE SEQUENCE [LARGE SCALE GENOMIC DNA]</scope>
    <source>
        <strain evidence="10">ZS-22-S1</strain>
    </source>
</reference>
<dbReference type="InterPro" id="IPR002791">
    <property type="entry name" value="ARMT1-like_metal-bd"/>
</dbReference>
<evidence type="ECO:0000313" key="9">
    <source>
        <dbReference type="EMBL" id="MFC4855451.1"/>
    </source>
</evidence>
<protein>
    <submittedName>
        <fullName evidence="9">Damage-control phosphatase ARMT1 family protein</fullName>
    </submittedName>
</protein>
<dbReference type="SUPFAM" id="SSF111321">
    <property type="entry name" value="AF1104-like"/>
    <property type="match status" value="1"/>
</dbReference>
<organism evidence="9 10">
    <name type="scientific">Actinophytocola glycyrrhizae</name>
    <dbReference type="NCBI Taxonomy" id="2044873"/>
    <lineage>
        <taxon>Bacteria</taxon>
        <taxon>Bacillati</taxon>
        <taxon>Actinomycetota</taxon>
        <taxon>Actinomycetes</taxon>
        <taxon>Pseudonocardiales</taxon>
        <taxon>Pseudonocardiaceae</taxon>
    </lineage>
</organism>
<dbReference type="Gene3D" id="3.40.50.10880">
    <property type="entry name" value="Uncharacterised protein PF01937, DUF89, domain 3"/>
    <property type="match status" value="1"/>
</dbReference>
<accession>A0ABV9S7A2</accession>
<dbReference type="RefSeq" id="WP_378057397.1">
    <property type="nucleotide sequence ID" value="NZ_JBHSIS010000007.1"/>
</dbReference>
<keyword evidence="4" id="KW-0479">Metal-binding</keyword>
<comment type="cofactor">
    <cofactor evidence="2">
        <name>Mn(2+)</name>
        <dbReference type="ChEBI" id="CHEBI:29035"/>
    </cofactor>
</comment>
<sequence>MTAAEITGNPPGSFAWGVLHDRHPRLIAQVRDGLPYPPEIGRALDELAEEITGEIRPLPGWEEYAGRSWYDVPFLWAESCFYRKLLVAVGYFAPGPWQGVDPFEPVKSAELRTPELADDLAAFATRSDEDALLTASLWGNRADLGFRLSAGQADGDGALLVDQSPLLWSLLTDADTVCVVADNSGRELVPDLLLADHLLVTGRAARILLHVKPCPYYVSDALLTDVVAALRRLSESHDAGPRLERAMRDGRLQVRAHPFSCAPWSYHRMPPDLAADFASATVTIMKGDLNYRRLVGDRRWVPTTPFEEVTAYFPGRVAALRTMKCDVAVGIPADAVARLDASGEQWRSNGAHAVIHVR</sequence>
<evidence type="ECO:0000256" key="3">
    <source>
        <dbReference type="ARBA" id="ARBA00009519"/>
    </source>
</evidence>
<proteinExistence type="inferred from homology"/>
<comment type="similarity">
    <text evidence="3">Belongs to the damage-control phosphatase family. Sugar phosphate phosphatase III subfamily.</text>
</comment>
<keyword evidence="5" id="KW-0378">Hydrolase</keyword>
<comment type="catalytic activity">
    <reaction evidence="7">
        <text>beta-D-fructose 6-phosphate = dihydroxyacetone + D-glyceraldehyde 3-phosphate</text>
        <dbReference type="Rhea" id="RHEA:28002"/>
        <dbReference type="ChEBI" id="CHEBI:16016"/>
        <dbReference type="ChEBI" id="CHEBI:57634"/>
        <dbReference type="ChEBI" id="CHEBI:59776"/>
    </reaction>
</comment>
<evidence type="ECO:0000256" key="6">
    <source>
        <dbReference type="ARBA" id="ARBA00023211"/>
    </source>
</evidence>
<name>A0ABV9S7A2_9PSEU</name>
<evidence type="ECO:0000256" key="5">
    <source>
        <dbReference type="ARBA" id="ARBA00022801"/>
    </source>
</evidence>
<dbReference type="EMBL" id="JBHSIS010000007">
    <property type="protein sequence ID" value="MFC4855451.1"/>
    <property type="molecule type" value="Genomic_DNA"/>
</dbReference>
<dbReference type="Pfam" id="PF01937">
    <property type="entry name" value="ARMT1-like_dom"/>
    <property type="match status" value="1"/>
</dbReference>
<comment type="catalytic activity">
    <reaction evidence="1">
        <text>beta-D-fructose 1-phosphate + H2O = D-fructose + phosphate</text>
        <dbReference type="Rhea" id="RHEA:35603"/>
        <dbReference type="ChEBI" id="CHEBI:15377"/>
        <dbReference type="ChEBI" id="CHEBI:37721"/>
        <dbReference type="ChEBI" id="CHEBI:43474"/>
        <dbReference type="ChEBI" id="CHEBI:138881"/>
    </reaction>
</comment>
<dbReference type="PANTHER" id="PTHR12260">
    <property type="entry name" value="DAMAGE-CONTROL PHOSPHATASE ARMT1"/>
    <property type="match status" value="1"/>
</dbReference>
<evidence type="ECO:0000256" key="2">
    <source>
        <dbReference type="ARBA" id="ARBA00001936"/>
    </source>
</evidence>
<dbReference type="PANTHER" id="PTHR12260:SF6">
    <property type="entry name" value="DAMAGE-CONTROL PHOSPHATASE ARMT1"/>
    <property type="match status" value="1"/>
</dbReference>
<keyword evidence="6" id="KW-0464">Manganese</keyword>
<evidence type="ECO:0000256" key="7">
    <source>
        <dbReference type="ARBA" id="ARBA00048809"/>
    </source>
</evidence>
<evidence type="ECO:0000256" key="4">
    <source>
        <dbReference type="ARBA" id="ARBA00022723"/>
    </source>
</evidence>
<dbReference type="InterPro" id="IPR039763">
    <property type="entry name" value="ARMT1"/>
</dbReference>
<comment type="caution">
    <text evidence="9">The sequence shown here is derived from an EMBL/GenBank/DDBJ whole genome shotgun (WGS) entry which is preliminary data.</text>
</comment>
<evidence type="ECO:0000256" key="1">
    <source>
        <dbReference type="ARBA" id="ARBA00001326"/>
    </source>
</evidence>
<keyword evidence="10" id="KW-1185">Reference proteome</keyword>
<evidence type="ECO:0000259" key="8">
    <source>
        <dbReference type="Pfam" id="PF01937"/>
    </source>
</evidence>